<keyword evidence="2" id="KW-1185">Reference proteome</keyword>
<evidence type="ECO:0000313" key="2">
    <source>
        <dbReference type="Proteomes" id="UP000095283"/>
    </source>
</evidence>
<feature type="signal peptide" evidence="1">
    <location>
        <begin position="1"/>
        <end position="16"/>
    </location>
</feature>
<protein>
    <submittedName>
        <fullName evidence="3">Secreted protein</fullName>
    </submittedName>
</protein>
<dbReference type="WBParaSite" id="Hba_01598">
    <property type="protein sequence ID" value="Hba_01598"/>
    <property type="gene ID" value="Hba_01598"/>
</dbReference>
<keyword evidence="1" id="KW-0732">Signal</keyword>
<reference evidence="3" key="1">
    <citation type="submission" date="2016-11" db="UniProtKB">
        <authorList>
            <consortium name="WormBaseParasite"/>
        </authorList>
    </citation>
    <scope>IDENTIFICATION</scope>
</reference>
<evidence type="ECO:0000313" key="3">
    <source>
        <dbReference type="WBParaSite" id="Hba_01598"/>
    </source>
</evidence>
<proteinExistence type="predicted"/>
<dbReference type="Proteomes" id="UP000095283">
    <property type="component" value="Unplaced"/>
</dbReference>
<organism evidence="2 3">
    <name type="scientific">Heterorhabditis bacteriophora</name>
    <name type="common">Entomopathogenic nematode worm</name>
    <dbReference type="NCBI Taxonomy" id="37862"/>
    <lineage>
        <taxon>Eukaryota</taxon>
        <taxon>Metazoa</taxon>
        <taxon>Ecdysozoa</taxon>
        <taxon>Nematoda</taxon>
        <taxon>Chromadorea</taxon>
        <taxon>Rhabditida</taxon>
        <taxon>Rhabditina</taxon>
        <taxon>Rhabditomorpha</taxon>
        <taxon>Strongyloidea</taxon>
        <taxon>Heterorhabditidae</taxon>
        <taxon>Heterorhabditis</taxon>
    </lineage>
</organism>
<dbReference type="AlphaFoldDB" id="A0A1I7WAB0"/>
<accession>A0A1I7WAB0</accession>
<sequence length="62" mass="6851">MSCRVIKVIFPHVSCARLLGLLQTLVDIECGTFSCFDLRVGKQVFSGCEGQFELLLKIGFSP</sequence>
<feature type="chain" id="PRO_5009310555" evidence="1">
    <location>
        <begin position="17"/>
        <end position="62"/>
    </location>
</feature>
<name>A0A1I7WAB0_HETBA</name>
<evidence type="ECO:0000256" key="1">
    <source>
        <dbReference type="SAM" id="SignalP"/>
    </source>
</evidence>